<feature type="domain" description="FlgD Tudor-like" evidence="7">
    <location>
        <begin position="88"/>
        <end position="211"/>
    </location>
</feature>
<evidence type="ECO:0000256" key="1">
    <source>
        <dbReference type="ARBA" id="ARBA00010577"/>
    </source>
</evidence>
<keyword evidence="3 5" id="KW-1005">Bacterial flagellum biogenesis</keyword>
<keyword evidence="8" id="KW-0282">Flagellum</keyword>
<evidence type="ECO:0000256" key="4">
    <source>
        <dbReference type="ARBA" id="ARBA00024746"/>
    </source>
</evidence>
<organism evidence="8 9">
    <name type="scientific">Gaopeijia maritima</name>
    <dbReference type="NCBI Taxonomy" id="3119007"/>
    <lineage>
        <taxon>Bacteria</taxon>
        <taxon>Pseudomonadati</taxon>
        <taxon>Gemmatimonadota</taxon>
        <taxon>Longimicrobiia</taxon>
        <taxon>Gaopeijiales</taxon>
        <taxon>Gaopeijiaceae</taxon>
        <taxon>Gaopeijia</taxon>
    </lineage>
</organism>
<dbReference type="InterPro" id="IPR025965">
    <property type="entry name" value="FlgD/Vpr_Ig-like"/>
</dbReference>
<name>A0ABU9ED98_9BACT</name>
<reference evidence="8 9" key="1">
    <citation type="submission" date="2024-02" db="EMBL/GenBank/DDBJ databases">
        <title>A novel Gemmatimonadota bacterium.</title>
        <authorList>
            <person name="Du Z.-J."/>
            <person name="Ye Y.-Q."/>
        </authorList>
    </citation>
    <scope>NUCLEOTIDE SEQUENCE [LARGE SCALE GENOMIC DNA]</scope>
    <source>
        <strain evidence="8 9">DH-20</strain>
    </source>
</reference>
<evidence type="ECO:0000313" key="9">
    <source>
        <dbReference type="Proteomes" id="UP001484239"/>
    </source>
</evidence>
<evidence type="ECO:0000259" key="7">
    <source>
        <dbReference type="Pfam" id="PF13861"/>
    </source>
</evidence>
<comment type="similarity">
    <text evidence="1 5">Belongs to the FlgD family.</text>
</comment>
<evidence type="ECO:0000256" key="2">
    <source>
        <dbReference type="ARBA" id="ARBA00016013"/>
    </source>
</evidence>
<dbReference type="InterPro" id="IPR025963">
    <property type="entry name" value="FLgD_Tudor"/>
</dbReference>
<feature type="domain" description="FlgD/Vpr Ig-like" evidence="6">
    <location>
        <begin position="104"/>
        <end position="172"/>
    </location>
</feature>
<proteinExistence type="inferred from homology"/>
<evidence type="ECO:0000313" key="8">
    <source>
        <dbReference type="EMBL" id="MEK9502506.1"/>
    </source>
</evidence>
<dbReference type="Pfam" id="PF13861">
    <property type="entry name" value="FLgD_tudor"/>
    <property type="match status" value="1"/>
</dbReference>
<dbReference type="Gene3D" id="2.60.40.4070">
    <property type="match status" value="1"/>
</dbReference>
<dbReference type="Gene3D" id="2.30.30.910">
    <property type="match status" value="1"/>
</dbReference>
<comment type="caution">
    <text evidence="8">The sequence shown here is derived from an EMBL/GenBank/DDBJ whole genome shotgun (WGS) entry which is preliminary data.</text>
</comment>
<dbReference type="Proteomes" id="UP001484239">
    <property type="component" value="Unassembled WGS sequence"/>
</dbReference>
<keyword evidence="8" id="KW-0969">Cilium</keyword>
<keyword evidence="9" id="KW-1185">Reference proteome</keyword>
<dbReference type="RefSeq" id="WP_405282615.1">
    <property type="nucleotide sequence ID" value="NZ_CP144380.1"/>
</dbReference>
<dbReference type="EMBL" id="JBBHLI010000012">
    <property type="protein sequence ID" value="MEK9502506.1"/>
    <property type="molecule type" value="Genomic_DNA"/>
</dbReference>
<dbReference type="Pfam" id="PF03963">
    <property type="entry name" value="FlgD"/>
    <property type="match status" value="1"/>
</dbReference>
<dbReference type="InterPro" id="IPR005648">
    <property type="entry name" value="FlgD"/>
</dbReference>
<accession>A0ABU9ED98</accession>
<evidence type="ECO:0000259" key="6">
    <source>
        <dbReference type="Pfam" id="PF13860"/>
    </source>
</evidence>
<keyword evidence="8" id="KW-0966">Cell projection</keyword>
<sequence length="216" mass="22514">MINAINPLQAAGIGSEPSLLGSGENMGKEEFLQLLVAQLRHQDPLNPMEAQEFASQLAEFSGLEQQIKTNELLEAQVGVQANLVEGLQTSAAVSTIGHTVLAVGDTIDAVGDGTDILTLDLAGDAEVTIRLEDADGNVVHTIDAGELTAGRQQIALDAVAEGTYTVSVEATGEEGSVAATTYTSGRVEGVRWGPTGLVFVINGREVPFSSILEITN</sequence>
<protein>
    <recommendedName>
        <fullName evidence="2 5">Basal-body rod modification protein FlgD</fullName>
    </recommendedName>
</protein>
<evidence type="ECO:0000256" key="3">
    <source>
        <dbReference type="ARBA" id="ARBA00022795"/>
    </source>
</evidence>
<dbReference type="Pfam" id="PF13860">
    <property type="entry name" value="FlgD_ig"/>
    <property type="match status" value="1"/>
</dbReference>
<evidence type="ECO:0000256" key="5">
    <source>
        <dbReference type="RuleBase" id="RU362076"/>
    </source>
</evidence>
<gene>
    <name evidence="8" type="ORF">WI372_16050</name>
</gene>
<comment type="function">
    <text evidence="4 5">Required for flagellar hook formation. May act as a scaffolding protein.</text>
</comment>